<gene>
    <name evidence="1" type="ORF">K1T71_010468</name>
</gene>
<comment type="caution">
    <text evidence="1">The sequence shown here is derived from an EMBL/GenBank/DDBJ whole genome shotgun (WGS) entry which is preliminary data.</text>
</comment>
<reference evidence="1 2" key="1">
    <citation type="journal article" date="2021" name="Front. Genet.">
        <title>Chromosome-Level Genome Assembly Reveals Significant Gene Expansion in the Toll and IMD Signaling Pathways of Dendrolimus kikuchii.</title>
        <authorList>
            <person name="Zhou J."/>
            <person name="Wu P."/>
            <person name="Xiong Z."/>
            <person name="Liu N."/>
            <person name="Zhao N."/>
            <person name="Ji M."/>
            <person name="Qiu Y."/>
            <person name="Yang B."/>
        </authorList>
    </citation>
    <scope>NUCLEOTIDE SEQUENCE [LARGE SCALE GENOMIC DNA]</scope>
    <source>
        <strain evidence="1">Ann1</strain>
    </source>
</reference>
<evidence type="ECO:0000313" key="2">
    <source>
        <dbReference type="Proteomes" id="UP000824533"/>
    </source>
</evidence>
<protein>
    <submittedName>
        <fullName evidence="1">Uncharacterized protein</fullName>
    </submittedName>
</protein>
<organism evidence="1 2">
    <name type="scientific">Dendrolimus kikuchii</name>
    <dbReference type="NCBI Taxonomy" id="765133"/>
    <lineage>
        <taxon>Eukaryota</taxon>
        <taxon>Metazoa</taxon>
        <taxon>Ecdysozoa</taxon>
        <taxon>Arthropoda</taxon>
        <taxon>Hexapoda</taxon>
        <taxon>Insecta</taxon>
        <taxon>Pterygota</taxon>
        <taxon>Neoptera</taxon>
        <taxon>Endopterygota</taxon>
        <taxon>Lepidoptera</taxon>
        <taxon>Glossata</taxon>
        <taxon>Ditrysia</taxon>
        <taxon>Bombycoidea</taxon>
        <taxon>Lasiocampidae</taxon>
        <taxon>Dendrolimus</taxon>
    </lineage>
</organism>
<sequence length="219" mass="21621">MKLFIVAALIAVSSAGRLEHLERSYLPPDSNSLSSSGSGFGSNSGGFGVHSSGFGGQTSGFGGHSSGFAGSAAGVFGSGSNSGPSNGFGANGAPGSFGSNNFGAGSRGSALNAGGFAGATSNQYLPPNQGPAGAGTPGQNAFGSTSSGIGGRVPQTYIPPNKYLPPSTLYGTPQLASPNYNGGQPGNQAGAPSPVNSQYLPPKSNYPQQKFDEQTGYHY</sequence>
<proteinExistence type="predicted"/>
<dbReference type="Proteomes" id="UP000824533">
    <property type="component" value="Linkage Group LG18"/>
</dbReference>
<evidence type="ECO:0000313" key="1">
    <source>
        <dbReference type="EMBL" id="KAJ0174322.1"/>
    </source>
</evidence>
<accession>A0ACC1CSR2</accession>
<name>A0ACC1CSR2_9NEOP</name>
<keyword evidence="2" id="KW-1185">Reference proteome</keyword>
<dbReference type="EMBL" id="CM034404">
    <property type="protein sequence ID" value="KAJ0174322.1"/>
    <property type="molecule type" value="Genomic_DNA"/>
</dbReference>